<sequence length="344" mass="39694">MDEQLKALLEGINALKNGQEETKQEMQKGLDDVQKDLDDMQKDLDDTQRSQEETNFELKDRMEKANGWTERIKACQLAASFRGEATEILQTLPDIARLNLNSLYNALDLRFSQKYSKDYARLKMKTRLKKTGESLQGVERLTEVERLANLAFSDHPATVREVISLQYFVDGLKDEEIQKAVRMADAQDLKSALKLEAANEASCRDRYSIRGARVTADVPCKSPWMKKMKKLKEEIQDLMAQLQNRRRRSLMYWGCAEPGHLRIESKEVCRNRKESTEGNGDASSRRPCLENSRYHSRVEKKFGLIYRVVRQFTTPSTLELVPWSDKSVRKDQLADPEIKPIIES</sequence>
<feature type="compositionally biased region" description="Basic and acidic residues" evidence="1">
    <location>
        <begin position="18"/>
        <end position="53"/>
    </location>
</feature>
<name>A0A8X6V904_TRICX</name>
<evidence type="ECO:0000313" key="2">
    <source>
        <dbReference type="EMBL" id="GFX99317.1"/>
    </source>
</evidence>
<gene>
    <name evidence="2" type="primary">NCL1_43423</name>
    <name evidence="2" type="ORF">TNCV_1614431</name>
</gene>
<keyword evidence="3" id="KW-1185">Reference proteome</keyword>
<evidence type="ECO:0000256" key="1">
    <source>
        <dbReference type="SAM" id="MobiDB-lite"/>
    </source>
</evidence>
<dbReference type="PANTHER" id="PTHR45823:SF1">
    <property type="entry name" value="T-SNARE COILED-COIL HOMOLOGY DOMAIN-CONTAINING PROTEIN"/>
    <property type="match status" value="1"/>
</dbReference>
<dbReference type="PANTHER" id="PTHR45823">
    <property type="entry name" value="T-SNARE COILED-COIL HOMOLOGY DOMAIN-CONTAINING PROTEIN"/>
    <property type="match status" value="1"/>
</dbReference>
<protein>
    <submittedName>
        <fullName evidence="2">Uncharacterized protein</fullName>
    </submittedName>
</protein>
<evidence type="ECO:0000313" key="3">
    <source>
        <dbReference type="Proteomes" id="UP000887159"/>
    </source>
</evidence>
<reference evidence="2" key="1">
    <citation type="submission" date="2020-08" db="EMBL/GenBank/DDBJ databases">
        <title>Multicomponent nature underlies the extraordinary mechanical properties of spider dragline silk.</title>
        <authorList>
            <person name="Kono N."/>
            <person name="Nakamura H."/>
            <person name="Mori M."/>
            <person name="Yoshida Y."/>
            <person name="Ohtoshi R."/>
            <person name="Malay A.D."/>
            <person name="Moran D.A.P."/>
            <person name="Tomita M."/>
            <person name="Numata K."/>
            <person name="Arakawa K."/>
        </authorList>
    </citation>
    <scope>NUCLEOTIDE SEQUENCE</scope>
</reference>
<dbReference type="EMBL" id="BMAU01021208">
    <property type="protein sequence ID" value="GFX99317.1"/>
    <property type="molecule type" value="Genomic_DNA"/>
</dbReference>
<proteinExistence type="predicted"/>
<feature type="region of interest" description="Disordered" evidence="1">
    <location>
        <begin position="16"/>
        <end position="53"/>
    </location>
</feature>
<organism evidence="2 3">
    <name type="scientific">Trichonephila clavipes</name>
    <name type="common">Golden silk orbweaver</name>
    <name type="synonym">Nephila clavipes</name>
    <dbReference type="NCBI Taxonomy" id="2585209"/>
    <lineage>
        <taxon>Eukaryota</taxon>
        <taxon>Metazoa</taxon>
        <taxon>Ecdysozoa</taxon>
        <taxon>Arthropoda</taxon>
        <taxon>Chelicerata</taxon>
        <taxon>Arachnida</taxon>
        <taxon>Araneae</taxon>
        <taxon>Araneomorphae</taxon>
        <taxon>Entelegynae</taxon>
        <taxon>Araneoidea</taxon>
        <taxon>Nephilidae</taxon>
        <taxon>Trichonephila</taxon>
    </lineage>
</organism>
<dbReference type="Proteomes" id="UP000887159">
    <property type="component" value="Unassembled WGS sequence"/>
</dbReference>
<dbReference type="AlphaFoldDB" id="A0A8X6V904"/>
<accession>A0A8X6V904</accession>
<comment type="caution">
    <text evidence="2">The sequence shown here is derived from an EMBL/GenBank/DDBJ whole genome shotgun (WGS) entry which is preliminary data.</text>
</comment>